<proteinExistence type="predicted"/>
<dbReference type="RefSeq" id="WP_098458355.1">
    <property type="nucleotide sequence ID" value="NZ_PDJH01000001.1"/>
</dbReference>
<dbReference type="InterPro" id="IPR027417">
    <property type="entry name" value="P-loop_NTPase"/>
</dbReference>
<sequence>MTDVWADVVGQEDAIAPLRAAAADDSAMTHAWLVTGPPGSGRSNAARAFAAALQCTGDPAADEREIAAVMKGTHPDVTVVATDKVTISIDEVRGLIGLAQRSPAHGRWRVIIVEDADRMLERTSNVLLKAIEEPPARTVWVLCAPSPQDVVVTIRSRCRKIALRVPPVEAVADLLVRRDGADPEVALEAARAAQSHIGLARRLARDPAARERRAAVLSLARRIRGVGDAVLAAGELVDVAQAESAAHSEERNAAEKADLLRTLGVEAGQTVPPNLRAQVKQLEDDQKRRATRAQRDTLDRAMVDLLSLYRDVLVVQLGSDVELVNTAHAETVRALAEESAPEQTLRRMDAIGTARTRLTGNVAPLLAVEAMMIALRPQG</sequence>
<keyword evidence="3" id="KW-1185">Reference proteome</keyword>
<dbReference type="NCBIfam" id="NF005926">
    <property type="entry name" value="PRK07940.1"/>
    <property type="match status" value="1"/>
</dbReference>
<dbReference type="PANTHER" id="PTHR11669">
    <property type="entry name" value="REPLICATION FACTOR C / DNA POLYMERASE III GAMMA-TAU SUBUNIT"/>
    <property type="match status" value="1"/>
</dbReference>
<dbReference type="SMART" id="SM00382">
    <property type="entry name" value="AAA"/>
    <property type="match status" value="1"/>
</dbReference>
<evidence type="ECO:0000313" key="3">
    <source>
        <dbReference type="Proteomes" id="UP000221394"/>
    </source>
</evidence>
<name>A0A2A9EEE2_9MICO</name>
<dbReference type="EMBL" id="PDJH01000001">
    <property type="protein sequence ID" value="PFG37284.1"/>
    <property type="molecule type" value="Genomic_DNA"/>
</dbReference>
<gene>
    <name evidence="2" type="ORF">ATL41_2038</name>
</gene>
<comment type="caution">
    <text evidence="2">The sequence shown here is derived from an EMBL/GenBank/DDBJ whole genome shotgun (WGS) entry which is preliminary data.</text>
</comment>
<dbReference type="SUPFAM" id="SSF52540">
    <property type="entry name" value="P-loop containing nucleoside triphosphate hydrolases"/>
    <property type="match status" value="1"/>
</dbReference>
<evidence type="ECO:0000313" key="2">
    <source>
        <dbReference type="EMBL" id="PFG37284.1"/>
    </source>
</evidence>
<evidence type="ECO:0000259" key="1">
    <source>
        <dbReference type="SMART" id="SM00382"/>
    </source>
</evidence>
<accession>A0A2A9EEE2</accession>
<feature type="domain" description="AAA+ ATPase" evidence="1">
    <location>
        <begin position="28"/>
        <end position="166"/>
    </location>
</feature>
<dbReference type="Proteomes" id="UP000221394">
    <property type="component" value="Unassembled WGS sequence"/>
</dbReference>
<dbReference type="InterPro" id="IPR050238">
    <property type="entry name" value="DNA_Rep/Repair_Clamp_Loader"/>
</dbReference>
<dbReference type="InterPro" id="IPR003593">
    <property type="entry name" value="AAA+_ATPase"/>
</dbReference>
<dbReference type="OrthoDB" id="9809531at2"/>
<organism evidence="2 3">
    <name type="scientific">Flavimobilis soli</name>
    <dbReference type="NCBI Taxonomy" id="442709"/>
    <lineage>
        <taxon>Bacteria</taxon>
        <taxon>Bacillati</taxon>
        <taxon>Actinomycetota</taxon>
        <taxon>Actinomycetes</taxon>
        <taxon>Micrococcales</taxon>
        <taxon>Jonesiaceae</taxon>
        <taxon>Flavimobilis</taxon>
    </lineage>
</organism>
<dbReference type="PANTHER" id="PTHR11669:SF8">
    <property type="entry name" value="DNA POLYMERASE III SUBUNIT DELTA"/>
    <property type="match status" value="1"/>
</dbReference>
<reference evidence="2 3" key="1">
    <citation type="submission" date="2017-10" db="EMBL/GenBank/DDBJ databases">
        <title>Sequencing the genomes of 1000 actinobacteria strains.</title>
        <authorList>
            <person name="Klenk H.-P."/>
        </authorList>
    </citation>
    <scope>NUCLEOTIDE SEQUENCE [LARGE SCALE GENOMIC DNA]</scope>
    <source>
        <strain evidence="2 3">DSM 21574</strain>
    </source>
</reference>
<protein>
    <submittedName>
        <fullName evidence="2">DNA polymerase-3 subunit delta</fullName>
    </submittedName>
</protein>
<dbReference type="AlphaFoldDB" id="A0A2A9EEE2"/>
<dbReference type="Pfam" id="PF13177">
    <property type="entry name" value="DNA_pol3_delta2"/>
    <property type="match status" value="1"/>
</dbReference>
<dbReference type="Gene3D" id="3.40.50.300">
    <property type="entry name" value="P-loop containing nucleotide triphosphate hydrolases"/>
    <property type="match status" value="1"/>
</dbReference>
<dbReference type="GO" id="GO:0006261">
    <property type="term" value="P:DNA-templated DNA replication"/>
    <property type="evidence" value="ECO:0007669"/>
    <property type="project" value="TreeGrafter"/>
</dbReference>